<dbReference type="Proteomes" id="UP000006591">
    <property type="component" value="Chromosome 1"/>
</dbReference>
<proteinExistence type="predicted"/>
<accession>A0A0E0FLB0</accession>
<sequence>MHEDVTNLNISDEAYGMIL</sequence>
<reference evidence="1" key="1">
    <citation type="submission" date="2015-04" db="UniProtKB">
        <authorList>
            <consortium name="EnsemblPlants"/>
        </authorList>
    </citation>
    <scope>IDENTIFICATION</scope>
    <source>
        <strain evidence="1">SL10</strain>
    </source>
</reference>
<dbReference type="HOGENOM" id="CLU_3430148_0_0_1"/>
<keyword evidence="2" id="KW-1185">Reference proteome</keyword>
<evidence type="ECO:0000313" key="1">
    <source>
        <dbReference type="EnsemblPlants" id="ONIVA01G17050.1"/>
    </source>
</evidence>
<evidence type="ECO:0000313" key="2">
    <source>
        <dbReference type="Proteomes" id="UP000006591"/>
    </source>
</evidence>
<reference evidence="1" key="2">
    <citation type="submission" date="2018-04" db="EMBL/GenBank/DDBJ databases">
        <title>OnivRS2 (Oryza nivara Reference Sequence Version 2).</title>
        <authorList>
            <person name="Zhang J."/>
            <person name="Kudrna D."/>
            <person name="Lee S."/>
            <person name="Talag J."/>
            <person name="Rajasekar S."/>
            <person name="Welchert J."/>
            <person name="Hsing Y.-I."/>
            <person name="Wing R.A."/>
        </authorList>
    </citation>
    <scope>NUCLEOTIDE SEQUENCE [LARGE SCALE GENOMIC DNA]</scope>
</reference>
<organism evidence="1">
    <name type="scientific">Oryza nivara</name>
    <name type="common">Indian wild rice</name>
    <name type="synonym">Oryza sativa f. spontanea</name>
    <dbReference type="NCBI Taxonomy" id="4536"/>
    <lineage>
        <taxon>Eukaryota</taxon>
        <taxon>Viridiplantae</taxon>
        <taxon>Streptophyta</taxon>
        <taxon>Embryophyta</taxon>
        <taxon>Tracheophyta</taxon>
        <taxon>Spermatophyta</taxon>
        <taxon>Magnoliopsida</taxon>
        <taxon>Liliopsida</taxon>
        <taxon>Poales</taxon>
        <taxon>Poaceae</taxon>
        <taxon>BOP clade</taxon>
        <taxon>Oryzoideae</taxon>
        <taxon>Oryzeae</taxon>
        <taxon>Oryzinae</taxon>
        <taxon>Oryza</taxon>
    </lineage>
</organism>
<dbReference type="EnsemblPlants" id="ONIVA01G17050.1">
    <property type="protein sequence ID" value="ONIVA01G17050.1"/>
    <property type="gene ID" value="ONIVA01G17050"/>
</dbReference>
<name>A0A0E0FLB0_ORYNI</name>
<dbReference type="AlphaFoldDB" id="A0A0E0FLB0"/>
<dbReference type="Gramene" id="ONIVA01G17050.1">
    <property type="protein sequence ID" value="ONIVA01G17050.1"/>
    <property type="gene ID" value="ONIVA01G17050"/>
</dbReference>
<protein>
    <submittedName>
        <fullName evidence="1">Uncharacterized protein</fullName>
    </submittedName>
</protein>